<dbReference type="EMBL" id="JAOVZO020000020">
    <property type="protein sequence ID" value="MDC8015301.1"/>
    <property type="molecule type" value="Genomic_DNA"/>
</dbReference>
<accession>A0A9X3YS24</accession>
<keyword evidence="1" id="KW-0812">Transmembrane</keyword>
<comment type="caution">
    <text evidence="2">The sequence shown here is derived from an EMBL/GenBank/DDBJ whole genome shotgun (WGS) entry which is preliminary data.</text>
</comment>
<protein>
    <submittedName>
        <fullName evidence="2">DUF1772 domain-containing protein</fullName>
    </submittedName>
</protein>
<dbReference type="InterPro" id="IPR013901">
    <property type="entry name" value="Anthrone_oxy"/>
</dbReference>
<evidence type="ECO:0000256" key="1">
    <source>
        <dbReference type="SAM" id="Phobius"/>
    </source>
</evidence>
<feature type="transmembrane region" description="Helical" evidence="1">
    <location>
        <begin position="9"/>
        <end position="38"/>
    </location>
</feature>
<feature type="transmembrane region" description="Helical" evidence="1">
    <location>
        <begin position="58"/>
        <end position="79"/>
    </location>
</feature>
<gene>
    <name evidence="2" type="ORF">OD750_022415</name>
</gene>
<dbReference type="Proteomes" id="UP001139971">
    <property type="component" value="Unassembled WGS sequence"/>
</dbReference>
<dbReference type="RefSeq" id="WP_263544313.1">
    <property type="nucleotide sequence ID" value="NZ_JAOVZO020000020.1"/>
</dbReference>
<dbReference type="Pfam" id="PF08592">
    <property type="entry name" value="Anthrone_oxy"/>
    <property type="match status" value="1"/>
</dbReference>
<feature type="transmembrane region" description="Helical" evidence="1">
    <location>
        <begin position="138"/>
        <end position="160"/>
    </location>
</feature>
<keyword evidence="1" id="KW-0472">Membrane</keyword>
<organism evidence="2 3">
    <name type="scientific">Tahibacter soli</name>
    <dbReference type="NCBI Taxonomy" id="2983605"/>
    <lineage>
        <taxon>Bacteria</taxon>
        <taxon>Pseudomonadati</taxon>
        <taxon>Pseudomonadota</taxon>
        <taxon>Gammaproteobacteria</taxon>
        <taxon>Lysobacterales</taxon>
        <taxon>Rhodanobacteraceae</taxon>
        <taxon>Tahibacter</taxon>
    </lineage>
</organism>
<feature type="transmembrane region" description="Helical" evidence="1">
    <location>
        <begin position="86"/>
        <end position="107"/>
    </location>
</feature>
<evidence type="ECO:0000313" key="3">
    <source>
        <dbReference type="Proteomes" id="UP001139971"/>
    </source>
</evidence>
<evidence type="ECO:0000313" key="2">
    <source>
        <dbReference type="EMBL" id="MDC8015301.1"/>
    </source>
</evidence>
<name>A0A9X3YS24_9GAMM</name>
<reference evidence="2" key="1">
    <citation type="submission" date="2023-02" db="EMBL/GenBank/DDBJ databases">
        <title>Tahibacter soli sp. nov. isolated from soil.</title>
        <authorList>
            <person name="Baek J.H."/>
            <person name="Lee J.K."/>
            <person name="Choi D.G."/>
            <person name="Jeon C.O."/>
        </authorList>
    </citation>
    <scope>NUCLEOTIDE SEQUENCE</scope>
    <source>
        <strain evidence="2">BL</strain>
    </source>
</reference>
<dbReference type="AlphaFoldDB" id="A0A9X3YS24"/>
<keyword evidence="1" id="KW-1133">Transmembrane helix</keyword>
<sequence>MTDTATTILLWLATIGSALIAGTFFAFSTFVMTSFARIEPAQGIAAMNAINTTILGSAFIPVFVGTAVAGVALAVLAFLPWNGAASLAMLAGAIVYVVGSFGCTMAFNVPLNDGLAAFDANDPAALPLWSKYLVDWTFWNHVRTVASGGACVLFVSALIWRS</sequence>
<keyword evidence="3" id="KW-1185">Reference proteome</keyword>
<proteinExistence type="predicted"/>